<feature type="compositionally biased region" description="Acidic residues" evidence="1">
    <location>
        <begin position="290"/>
        <end position="299"/>
    </location>
</feature>
<comment type="caution">
    <text evidence="2">The sequence shown here is derived from an EMBL/GenBank/DDBJ whole genome shotgun (WGS) entry which is preliminary data.</text>
</comment>
<proteinExistence type="predicted"/>
<dbReference type="AlphaFoldDB" id="A0AAD4PW75"/>
<dbReference type="RefSeq" id="XP_046067316.1">
    <property type="nucleotide sequence ID" value="XM_046212014.1"/>
</dbReference>
<dbReference type="Proteomes" id="UP001201262">
    <property type="component" value="Unassembled WGS sequence"/>
</dbReference>
<reference evidence="2" key="1">
    <citation type="submission" date="2021-12" db="EMBL/GenBank/DDBJ databases">
        <title>Convergent genome expansion in fungi linked to evolution of root-endophyte symbiosis.</title>
        <authorList>
            <consortium name="DOE Joint Genome Institute"/>
            <person name="Ke Y.-H."/>
            <person name="Bonito G."/>
            <person name="Liao H.-L."/>
            <person name="Looney B."/>
            <person name="Rojas-Flechas A."/>
            <person name="Nash J."/>
            <person name="Hameed K."/>
            <person name="Schadt C."/>
            <person name="Martin F."/>
            <person name="Crous P.W."/>
            <person name="Miettinen O."/>
            <person name="Magnuson J.K."/>
            <person name="Labbe J."/>
            <person name="Jacobson D."/>
            <person name="Doktycz M.J."/>
            <person name="Veneault-Fourrey C."/>
            <person name="Kuo A."/>
            <person name="Mondo S."/>
            <person name="Calhoun S."/>
            <person name="Riley R."/>
            <person name="Ohm R."/>
            <person name="LaButti K."/>
            <person name="Andreopoulos B."/>
            <person name="Pangilinan J."/>
            <person name="Nolan M."/>
            <person name="Tritt A."/>
            <person name="Clum A."/>
            <person name="Lipzen A."/>
            <person name="Daum C."/>
            <person name="Barry K."/>
            <person name="Grigoriev I.V."/>
            <person name="Vilgalys R."/>
        </authorList>
    </citation>
    <scope>NUCLEOTIDE SEQUENCE</scope>
    <source>
        <strain evidence="2">PMI_201</strain>
    </source>
</reference>
<evidence type="ECO:0008006" key="4">
    <source>
        <dbReference type="Google" id="ProtNLM"/>
    </source>
</evidence>
<dbReference type="SUPFAM" id="SSF54928">
    <property type="entry name" value="RNA-binding domain, RBD"/>
    <property type="match status" value="1"/>
</dbReference>
<gene>
    <name evidence="2" type="ORF">BGW36DRAFT_304866</name>
</gene>
<dbReference type="EMBL" id="JAJTJA010000012">
    <property type="protein sequence ID" value="KAH8691224.1"/>
    <property type="molecule type" value="Genomic_DNA"/>
</dbReference>
<dbReference type="CDD" id="cd12261">
    <property type="entry name" value="RRM1_3_MRN1"/>
    <property type="match status" value="1"/>
</dbReference>
<evidence type="ECO:0000313" key="3">
    <source>
        <dbReference type="Proteomes" id="UP001201262"/>
    </source>
</evidence>
<dbReference type="InterPro" id="IPR012677">
    <property type="entry name" value="Nucleotide-bd_a/b_plait_sf"/>
</dbReference>
<sequence length="309" mass="34632">MDEPLLPVQSPGPNVHNLKTTLHPSNDDAHVFGLQSPTITRSKSHISSEEESIDDGNGFCYDEKEELHDSGRRGNGTENLQTEQRTIEIKGLPERATHLDLLNAIRGGAVLEMYLRLFDRSARVSFTEPASAREFMNNVKNDGLYVSGKKVEASWGDRQFYIRPYVKQNIEHGASRNLIIKGVNPNITSSLIRDHLNHIHNLVVVDIKFNKGNAYISTNSVHNAMYARSCMMSRTTYKGMRVEFSPDECARPYLKVQKTIKTTLKSPVAAIKPPVPPSNRFEMLNIDEFEDTDESEDDSSAGISIGLTE</sequence>
<evidence type="ECO:0000256" key="1">
    <source>
        <dbReference type="SAM" id="MobiDB-lite"/>
    </source>
</evidence>
<evidence type="ECO:0000313" key="2">
    <source>
        <dbReference type="EMBL" id="KAH8691224.1"/>
    </source>
</evidence>
<keyword evidence="3" id="KW-1185">Reference proteome</keyword>
<accession>A0AAD4PW75</accession>
<dbReference type="GO" id="GO:0003676">
    <property type="term" value="F:nucleic acid binding"/>
    <property type="evidence" value="ECO:0007669"/>
    <property type="project" value="InterPro"/>
</dbReference>
<dbReference type="InterPro" id="IPR035979">
    <property type="entry name" value="RBD_domain_sf"/>
</dbReference>
<organism evidence="2 3">
    <name type="scientific">Talaromyces proteolyticus</name>
    <dbReference type="NCBI Taxonomy" id="1131652"/>
    <lineage>
        <taxon>Eukaryota</taxon>
        <taxon>Fungi</taxon>
        <taxon>Dikarya</taxon>
        <taxon>Ascomycota</taxon>
        <taxon>Pezizomycotina</taxon>
        <taxon>Eurotiomycetes</taxon>
        <taxon>Eurotiomycetidae</taxon>
        <taxon>Eurotiales</taxon>
        <taxon>Trichocomaceae</taxon>
        <taxon>Talaromyces</taxon>
        <taxon>Talaromyces sect. Bacilispori</taxon>
    </lineage>
</organism>
<name>A0AAD4PW75_9EURO</name>
<dbReference type="GeneID" id="70242301"/>
<dbReference type="Gene3D" id="3.30.70.330">
    <property type="match status" value="1"/>
</dbReference>
<protein>
    <recommendedName>
        <fullName evidence="4">RRM domain-containing protein</fullName>
    </recommendedName>
</protein>
<feature type="region of interest" description="Disordered" evidence="1">
    <location>
        <begin position="290"/>
        <end position="309"/>
    </location>
</feature>